<feature type="domain" description="Fanconi anaemia group A protein arcN subdomain" evidence="4">
    <location>
        <begin position="374"/>
        <end position="602"/>
    </location>
</feature>
<feature type="domain" description="Fanconi anaemia group A protein helical" evidence="3">
    <location>
        <begin position="272"/>
        <end position="353"/>
    </location>
</feature>
<dbReference type="Pfam" id="PF24781">
    <property type="entry name" value="FANCA_helical"/>
    <property type="match status" value="1"/>
</dbReference>
<proteinExistence type="predicted"/>
<feature type="domain" description="Fanconi anaemia group A protein C-terminal" evidence="1">
    <location>
        <begin position="906"/>
        <end position="964"/>
    </location>
</feature>
<evidence type="ECO:0000259" key="1">
    <source>
        <dbReference type="Pfam" id="PF03511"/>
    </source>
</evidence>
<dbReference type="InterPro" id="IPR055387">
    <property type="entry name" value="FANCA_arcN"/>
</dbReference>
<dbReference type="Pfam" id="PF24783">
    <property type="entry name" value="FANCA_arcN"/>
    <property type="match status" value="1"/>
</dbReference>
<sequence>MLSWFLDRIPEAYSDESYKPGVEQFWLIAYDASRYRVRVIPEFLEDFFTHTLSQTLVFRPKLKVSDAIRLQGGWSFAKTWPLLTTLYRKLFVLLNAEKLLSRIQRVLDTQEVNWHHVLACISCLVVCQPEAQALVKDLLSRLLSQAFETYELEYLITAFLVARQAALEGPAAFMSYTEWFRGTFGSPSSHQSITKKSLLFLLKFLSDLVPYETSQYLKVHILHPPFVAAKLRPLLMEYITLAKTRLADMKVSIEDMGLYEDLSVASDKHQTQPQAQQDVEKAVQIFQNTGKIPASVMEASIFRRPYFTSRFLPALLTPRPLPEAADSLMLLIDALRRSDKIPPAVMSSYLDACELEKHRKLEGNEKMEVSLNEEPMARLQAPLWELRSLIADQKPHDEISCQVAVVADRLASALGSANMDDGPVMSQPLFTESVEDLEPQELKVADLLLTCFCQCVMAASSANPPDRQGPWPSLYVKMLCGHPRALSAVLSRILQLLCQQAGLLTDPHVVGLAVFSVHLHECRESFTSPNIEVNALEKFWELVLKPRCMKSASVILRFCTAAVSYTCCRFSLLSPGVSLDCIPPLFMRKLQHLLPRLVLEAREEWLMEEDEEKTHTLYRSMLFPSAGWKEATVRLWHQIHFQKLLTEQTFQLSFRDWLQWEMELGSDKDPLCDTDRSESSVAHQPPHTCTGMADILCRLQELVCDLLTQSHSGNLRQTNFLFNIFHRRLEVSSGSRTSAQLRRHGDLATCTRILLGLPPAFLIGTSSERGNARLDCEDLFRFINKELGLLGASAKCEDPSDAVNCILRAAHAQCPIILTSAAHWWPRLGPAIESQWSRLHGGVLPKQIAVLREIQSDVDRCLAHHTSLPLTDTAWLSAAILHFTMRRKKMEHEEILQLFGRKHVQEGERPKKAQENCLFIIRCVEANGGSWVTAFQPTKEKHVSLLQQTAPEALRDLLPLAFFRCVLLQEAVVVFSILQTSYVSALGCSLAPRLPVERTVLLQDFVCVTLELYARFLQLFVDGNPVLDQVADSWEEKDPELAALLRNILQPCQDEDMFDQPDLF</sequence>
<feature type="domain" description="Fanconi anaemia group A protein N-terminal" evidence="2">
    <location>
        <begin position="1"/>
        <end position="252"/>
    </location>
</feature>
<evidence type="ECO:0008006" key="7">
    <source>
        <dbReference type="Google" id="ProtNLM"/>
    </source>
</evidence>
<comment type="caution">
    <text evidence="5">The sequence shown here is derived from an EMBL/GenBank/DDBJ whole genome shotgun (WGS) entry which is preliminary data.</text>
</comment>
<protein>
    <recommendedName>
        <fullName evidence="7">Fanconi anemia group A protein</fullName>
    </recommendedName>
</protein>
<evidence type="ECO:0000313" key="6">
    <source>
        <dbReference type="Proteomes" id="UP001176940"/>
    </source>
</evidence>
<accession>A0ABN9M0K5</accession>
<gene>
    <name evidence="5" type="ORF">RIMI_LOCUS15253510</name>
</gene>
<name>A0ABN9M0K5_9NEOB</name>
<evidence type="ECO:0000313" key="5">
    <source>
        <dbReference type="EMBL" id="CAJ0955816.1"/>
    </source>
</evidence>
<evidence type="ECO:0000259" key="2">
    <source>
        <dbReference type="Pfam" id="PF15865"/>
    </source>
</evidence>
<dbReference type="Proteomes" id="UP001176940">
    <property type="component" value="Unassembled WGS sequence"/>
</dbReference>
<dbReference type="InterPro" id="IPR031729">
    <property type="entry name" value="Fanconi_A_N"/>
</dbReference>
<reference evidence="5" key="1">
    <citation type="submission" date="2023-07" db="EMBL/GenBank/DDBJ databases">
        <authorList>
            <person name="Stuckert A."/>
        </authorList>
    </citation>
    <scope>NUCLEOTIDE SEQUENCE</scope>
</reference>
<evidence type="ECO:0000259" key="3">
    <source>
        <dbReference type="Pfam" id="PF24781"/>
    </source>
</evidence>
<dbReference type="PANTHER" id="PTHR12047:SF2">
    <property type="entry name" value="FANCONI ANEMIA GROUP A PROTEIN"/>
    <property type="match status" value="1"/>
</dbReference>
<organism evidence="5 6">
    <name type="scientific">Ranitomeya imitator</name>
    <name type="common">mimic poison frog</name>
    <dbReference type="NCBI Taxonomy" id="111125"/>
    <lineage>
        <taxon>Eukaryota</taxon>
        <taxon>Metazoa</taxon>
        <taxon>Chordata</taxon>
        <taxon>Craniata</taxon>
        <taxon>Vertebrata</taxon>
        <taxon>Euteleostomi</taxon>
        <taxon>Amphibia</taxon>
        <taxon>Batrachia</taxon>
        <taxon>Anura</taxon>
        <taxon>Neobatrachia</taxon>
        <taxon>Hyloidea</taxon>
        <taxon>Dendrobatidae</taxon>
        <taxon>Dendrobatinae</taxon>
        <taxon>Ranitomeya</taxon>
    </lineage>
</organism>
<dbReference type="EMBL" id="CAUEEQ010040693">
    <property type="protein sequence ID" value="CAJ0955816.1"/>
    <property type="molecule type" value="Genomic_DNA"/>
</dbReference>
<dbReference type="InterPro" id="IPR055386">
    <property type="entry name" value="FANCA_helical"/>
</dbReference>
<dbReference type="InterPro" id="IPR055277">
    <property type="entry name" value="Fanconi_A_C"/>
</dbReference>
<keyword evidence="6" id="KW-1185">Reference proteome</keyword>
<dbReference type="InterPro" id="IPR003516">
    <property type="entry name" value="FANCA"/>
</dbReference>
<dbReference type="Pfam" id="PF03511">
    <property type="entry name" value="FANCA_CTD"/>
    <property type="match status" value="1"/>
</dbReference>
<evidence type="ECO:0000259" key="4">
    <source>
        <dbReference type="Pfam" id="PF24783"/>
    </source>
</evidence>
<dbReference type="PANTHER" id="PTHR12047">
    <property type="entry name" value="FANCONI ANEMIA GROUP A PROTEIN"/>
    <property type="match status" value="1"/>
</dbReference>
<dbReference type="Pfam" id="PF15865">
    <property type="entry name" value="Fanconi_A_N"/>
    <property type="match status" value="1"/>
</dbReference>